<feature type="region of interest" description="Disordered" evidence="1">
    <location>
        <begin position="1"/>
        <end position="21"/>
    </location>
</feature>
<evidence type="ECO:0000313" key="4">
    <source>
        <dbReference type="Proteomes" id="UP000469292"/>
    </source>
</evidence>
<evidence type="ECO:0000313" key="3">
    <source>
        <dbReference type="EMBL" id="NEG69709.1"/>
    </source>
</evidence>
<evidence type="ECO:0008006" key="5">
    <source>
        <dbReference type="Google" id="ProtNLM"/>
    </source>
</evidence>
<feature type="transmembrane region" description="Helical" evidence="2">
    <location>
        <begin position="149"/>
        <end position="176"/>
    </location>
</feature>
<feature type="compositionally biased region" description="Basic and acidic residues" evidence="1">
    <location>
        <begin position="8"/>
        <end position="18"/>
    </location>
</feature>
<dbReference type="AlphaFoldDB" id="A0A6I5N245"/>
<evidence type="ECO:0000256" key="1">
    <source>
        <dbReference type="SAM" id="MobiDB-lite"/>
    </source>
</evidence>
<organism evidence="3 4">
    <name type="scientific">Bifidobacterium choloepi</name>
    <dbReference type="NCBI Taxonomy" id="2614131"/>
    <lineage>
        <taxon>Bacteria</taxon>
        <taxon>Bacillati</taxon>
        <taxon>Actinomycetota</taxon>
        <taxon>Actinomycetes</taxon>
        <taxon>Bifidobacteriales</taxon>
        <taxon>Bifidobacteriaceae</taxon>
        <taxon>Bifidobacterium</taxon>
    </lineage>
</organism>
<comment type="caution">
    <text evidence="3">The sequence shown here is derived from an EMBL/GenBank/DDBJ whole genome shotgun (WGS) entry which is preliminary data.</text>
</comment>
<feature type="transmembrane region" description="Helical" evidence="2">
    <location>
        <begin position="188"/>
        <end position="212"/>
    </location>
</feature>
<evidence type="ECO:0000256" key="2">
    <source>
        <dbReference type="SAM" id="Phobius"/>
    </source>
</evidence>
<feature type="transmembrane region" description="Helical" evidence="2">
    <location>
        <begin position="79"/>
        <end position="101"/>
    </location>
</feature>
<keyword evidence="4" id="KW-1185">Reference proteome</keyword>
<dbReference type="EMBL" id="VYSG01000001">
    <property type="protein sequence ID" value="NEG69709.1"/>
    <property type="molecule type" value="Genomic_DNA"/>
</dbReference>
<name>A0A6I5N245_9BIFI</name>
<sequence length="215" mass="23434">MTAPGVDPDAKEVSKHPDASIPESDLSLAEIEKRRSHPVRWIVMIAIVLLGVVLPYWFGRRLAVNHTTDLMTLFSHLDPRSVAMLSWEVTIVGFVGIAMMIVDRAKTFWFGVFVVGLVCEQFLAGLSLLKLDFWNSTYVMYGAEARVANAANLGIIGAAMGLAVFAVVWIGLLVVIKKTSPLNILTNSWVSFALFIAVEVIAICIVDFGGLVTAV</sequence>
<reference evidence="3 4" key="1">
    <citation type="submission" date="2019-09" db="EMBL/GenBank/DDBJ databases">
        <title>Phylogenetic characterization of a novel taxon of the genus Bifidobacterium: Bifidobacterium choloepi sp. nov.</title>
        <authorList>
            <person name="Modesto M."/>
            <person name="Satti M."/>
        </authorList>
    </citation>
    <scope>NUCLEOTIDE SEQUENCE [LARGE SCALE GENOMIC DNA]</scope>
    <source>
        <strain evidence="3 4">BRDM6</strain>
    </source>
</reference>
<keyword evidence="2" id="KW-0812">Transmembrane</keyword>
<dbReference type="Proteomes" id="UP000469292">
    <property type="component" value="Unassembled WGS sequence"/>
</dbReference>
<keyword evidence="2" id="KW-1133">Transmembrane helix</keyword>
<feature type="transmembrane region" description="Helical" evidence="2">
    <location>
        <begin position="41"/>
        <end position="59"/>
    </location>
</feature>
<proteinExistence type="predicted"/>
<keyword evidence="2" id="KW-0472">Membrane</keyword>
<accession>A0A6I5N245</accession>
<gene>
    <name evidence="3" type="ORF">F6S87_03585</name>
</gene>
<feature type="transmembrane region" description="Helical" evidence="2">
    <location>
        <begin position="108"/>
        <end position="129"/>
    </location>
</feature>
<protein>
    <recommendedName>
        <fullName evidence="5">Teichoic acid transporter</fullName>
    </recommendedName>
</protein>